<dbReference type="Proteomes" id="UP000030205">
    <property type="component" value="Segment"/>
</dbReference>
<gene>
    <name evidence="1" type="ORF">CPT_Seurat40</name>
</gene>
<dbReference type="RefSeq" id="YP_009151984.1">
    <property type="nucleotide sequence ID" value="NC_027378.1"/>
</dbReference>
<reference evidence="1 2" key="1">
    <citation type="submission" date="2014-07" db="EMBL/GenBank/DDBJ databases">
        <title>The Complete Genome of Enterotoxigenic Escherichia coli Siphophage Seurat.</title>
        <authorList>
            <person name="Doan D.P."/>
            <person name="Lessor L.E."/>
            <person name="Hernandez A.C."/>
            <person name="Everett G.F.K."/>
        </authorList>
    </citation>
    <scope>NUCLEOTIDE SEQUENCE [LARGE SCALE GENOMIC DNA]</scope>
</reference>
<dbReference type="GeneID" id="24608651"/>
<evidence type="ECO:0000313" key="2">
    <source>
        <dbReference type="Proteomes" id="UP000030205"/>
    </source>
</evidence>
<dbReference type="OrthoDB" id="27534at10239"/>
<evidence type="ECO:0000313" key="1">
    <source>
        <dbReference type="EMBL" id="AIW03903.1"/>
    </source>
</evidence>
<protein>
    <submittedName>
        <fullName evidence="1">Uncharacterized protein</fullName>
    </submittedName>
</protein>
<dbReference type="KEGG" id="vg:24608651"/>
<keyword evidence="2" id="KW-1185">Reference proteome</keyword>
<sequence>MNEETVILMQKMQRLQDELNDAICRAASKNIHSELEIHKRQMTSDDVVEQVVVNLNISLKGF</sequence>
<name>A0A0A0RW20_9CAUD</name>
<dbReference type="EMBL" id="KM236243">
    <property type="protein sequence ID" value="AIW03903.1"/>
    <property type="molecule type" value="Genomic_DNA"/>
</dbReference>
<organism evidence="1 2">
    <name type="scientific">Escherichia phage Seurat</name>
    <dbReference type="NCBI Taxonomy" id="1540098"/>
    <lineage>
        <taxon>Viruses</taxon>
        <taxon>Duplodnaviria</taxon>
        <taxon>Heunggongvirae</taxon>
        <taxon>Uroviricota</taxon>
        <taxon>Caudoviricetes</taxon>
        <taxon>Queuovirinae</taxon>
        <taxon>Seuratvirus</taxon>
        <taxon>Seuratvirus seurat</taxon>
    </lineage>
</organism>
<accession>A0A0A0RW20</accession>
<proteinExistence type="predicted"/>